<evidence type="ECO:0000256" key="8">
    <source>
        <dbReference type="ARBA" id="ARBA00022679"/>
    </source>
</evidence>
<dbReference type="EC" id="2.3.1.15" evidence="5"/>
<keyword evidence="7" id="KW-1003">Cell membrane</keyword>
<name>A0A437Q7E1_9GAMM</name>
<accession>A0A437Q7E1</accession>
<dbReference type="RefSeq" id="WP_127694592.1">
    <property type="nucleotide sequence ID" value="NZ_SACQ01000005.1"/>
</dbReference>
<dbReference type="PANTHER" id="PTHR12563:SF17">
    <property type="entry name" value="DIHYDROXYACETONE PHOSPHATE ACYLTRANSFERASE"/>
    <property type="match status" value="1"/>
</dbReference>
<keyword evidence="12 15" id="KW-0012">Acyltransferase</keyword>
<dbReference type="PIRSF" id="PIRSF500064">
    <property type="entry name" value="GPAT"/>
    <property type="match status" value="1"/>
</dbReference>
<dbReference type="GO" id="GO:0004366">
    <property type="term" value="F:glycerol-3-phosphate O-acyltransferase activity"/>
    <property type="evidence" value="ECO:0007669"/>
    <property type="project" value="UniProtKB-EC"/>
</dbReference>
<dbReference type="GO" id="GO:0005886">
    <property type="term" value="C:plasma membrane"/>
    <property type="evidence" value="ECO:0007669"/>
    <property type="project" value="UniProtKB-SubCell"/>
</dbReference>
<dbReference type="SMART" id="SM00563">
    <property type="entry name" value="PlsC"/>
    <property type="match status" value="1"/>
</dbReference>
<keyword evidence="16" id="KW-1185">Reference proteome</keyword>
<evidence type="ECO:0000259" key="14">
    <source>
        <dbReference type="SMART" id="SM00563"/>
    </source>
</evidence>
<comment type="subcellular location">
    <subcellularLocation>
        <location evidence="1">Cell membrane</location>
        <topology evidence="1">Peripheral membrane protein</topology>
        <orientation evidence="1">Cytoplasmic side</orientation>
    </subcellularLocation>
</comment>
<dbReference type="UniPathway" id="UPA00557">
    <property type="reaction ID" value="UER00612"/>
</dbReference>
<reference evidence="15 16" key="1">
    <citation type="submission" date="2019-01" db="EMBL/GenBank/DDBJ databases">
        <authorList>
            <person name="Chen W.-M."/>
        </authorList>
    </citation>
    <scope>NUCLEOTIDE SEQUENCE [LARGE SCALE GENOMIC DNA]</scope>
    <source>
        <strain evidence="15 16">HPM-16</strain>
    </source>
</reference>
<evidence type="ECO:0000256" key="6">
    <source>
        <dbReference type="ARBA" id="ARBA00013432"/>
    </source>
</evidence>
<dbReference type="InterPro" id="IPR045520">
    <property type="entry name" value="GPAT/DHAPAT_C"/>
</dbReference>
<comment type="caution">
    <text evidence="15">The sequence shown here is derived from an EMBL/GenBank/DDBJ whole genome shotgun (WGS) entry which is preliminary data.</text>
</comment>
<sequence length="782" mass="88852">MNRHHRTTNRLPMLFSSWLKKPLLRMLVNTNVQGQHHLKQSNQTLYILETDRTSHQLLLKRCMKDAGFERPLPLILTASHHHGNESRQRLEAQVERLGFLADDQDIEVVPVSIFHGRMPRRETSLFNLLSGEHWNTANPLRRALQVLVNGRDTLIQVGRPLSLKALVQSHPDQPSGVYAHKALRLIQTYFHRRRKAILGPALLNRSAQLSLILKDPDVKAQIHALAAQEHAPYSDIEQQAYRELDKIAANFSPATARVLSYFLGLFWTKVYRRVHVTGIDKVQEASIDSQVVYLPCHRSHMDYVILSWNLYQHGLMIPHIAAGDNLNAPILGSILKRGGAVFMRRSFRGDKLYATLFKSYLRHMAARGHALEYFLEGGRSRTGRLLSAKAGLLTMTIENYLRDSSKPVTLVPVWISYDKLVESKSYQKELDGGKKAKESLWGLLVTLKSFTRQFGDAALSFGEPIPLALPSTIDDNLADQAKQMAPKFATEVLTKINAAAYVNQTALIATLLLGSPQLRIEKQHAHQALHMLKALLLDLPNPPADIAAGEPERWLKKALQRDQVSIDEEHYYLTAHQAREMTFYRNQLHHMLLLPSIYLLLAKRYAKPRLQTLPVLIRPLFQLMQRELFLPWQAQDLPEVFRRTRQALEAQACISHDKNGAVTLSDNPLSIVLMQTAEPVLLRYFIVLRVLQHNSAMLREELLQESQRIAAELHHLFGFNSPEYSDIRTLDSFVETLLEQGALGSQDGLISAQFATEKLLQRAKQILNQQAVSSIESHLSPK</sequence>
<dbReference type="InterPro" id="IPR002123">
    <property type="entry name" value="Plipid/glycerol_acylTrfase"/>
</dbReference>
<feature type="domain" description="Phospholipid/glycerol acyltransferase" evidence="14">
    <location>
        <begin position="291"/>
        <end position="418"/>
    </location>
</feature>
<evidence type="ECO:0000256" key="1">
    <source>
        <dbReference type="ARBA" id="ARBA00004413"/>
    </source>
</evidence>
<keyword evidence="11" id="KW-1208">Phospholipid metabolism</keyword>
<keyword evidence="10" id="KW-0444">Lipid biosynthesis</keyword>
<dbReference type="NCBIfam" id="NF003441">
    <property type="entry name" value="PRK04974.1"/>
    <property type="match status" value="1"/>
</dbReference>
<evidence type="ECO:0000256" key="5">
    <source>
        <dbReference type="ARBA" id="ARBA00013113"/>
    </source>
</evidence>
<comment type="pathway">
    <text evidence="2">Phospholipid metabolism; CDP-diacylglycerol biosynthesis; CDP-diacylglycerol from sn-glycerol 3-phosphate: step 1/3.</text>
</comment>
<keyword evidence="10" id="KW-0594">Phospholipid biosynthesis</keyword>
<dbReference type="GO" id="GO:0006631">
    <property type="term" value="P:fatty acid metabolic process"/>
    <property type="evidence" value="ECO:0007669"/>
    <property type="project" value="TreeGrafter"/>
</dbReference>
<keyword evidence="9" id="KW-0472">Membrane</keyword>
<evidence type="ECO:0000313" key="15">
    <source>
        <dbReference type="EMBL" id="RVU30396.1"/>
    </source>
</evidence>
<evidence type="ECO:0000256" key="10">
    <source>
        <dbReference type="ARBA" id="ARBA00023209"/>
    </source>
</evidence>
<dbReference type="GO" id="GO:0016024">
    <property type="term" value="P:CDP-diacylglycerol biosynthetic process"/>
    <property type="evidence" value="ECO:0007669"/>
    <property type="project" value="UniProtKB-UniPathway"/>
</dbReference>
<evidence type="ECO:0000256" key="4">
    <source>
        <dbReference type="ARBA" id="ARBA00007937"/>
    </source>
</evidence>
<comment type="pathway">
    <text evidence="3">Lipid metabolism.</text>
</comment>
<dbReference type="PANTHER" id="PTHR12563">
    <property type="entry name" value="GLYCEROL-3-PHOSPHATE ACYLTRANSFERASE"/>
    <property type="match status" value="1"/>
</dbReference>
<evidence type="ECO:0000256" key="12">
    <source>
        <dbReference type="ARBA" id="ARBA00023315"/>
    </source>
</evidence>
<evidence type="ECO:0000256" key="3">
    <source>
        <dbReference type="ARBA" id="ARBA00005189"/>
    </source>
</evidence>
<dbReference type="AlphaFoldDB" id="A0A437Q7E1"/>
<dbReference type="CDD" id="cd07993">
    <property type="entry name" value="LPLAT_DHAPAT-like"/>
    <property type="match status" value="1"/>
</dbReference>
<dbReference type="InterPro" id="IPR028354">
    <property type="entry name" value="GPAT_PlsB"/>
</dbReference>
<dbReference type="EMBL" id="SACQ01000005">
    <property type="protein sequence ID" value="RVU30396.1"/>
    <property type="molecule type" value="Genomic_DNA"/>
</dbReference>
<organism evidence="15 16">
    <name type="scientific">Neptunomonas marina</name>
    <dbReference type="NCBI Taxonomy" id="1815562"/>
    <lineage>
        <taxon>Bacteria</taxon>
        <taxon>Pseudomonadati</taxon>
        <taxon>Pseudomonadota</taxon>
        <taxon>Gammaproteobacteria</taxon>
        <taxon>Oceanospirillales</taxon>
        <taxon>Oceanospirillaceae</taxon>
        <taxon>Neptunomonas</taxon>
    </lineage>
</organism>
<keyword evidence="10" id="KW-0443">Lipid metabolism</keyword>
<dbReference type="Proteomes" id="UP000282818">
    <property type="component" value="Unassembled WGS sequence"/>
</dbReference>
<dbReference type="InterPro" id="IPR022284">
    <property type="entry name" value="GPAT/DHAPAT"/>
</dbReference>
<evidence type="ECO:0000256" key="13">
    <source>
        <dbReference type="ARBA" id="ARBA00048427"/>
    </source>
</evidence>
<keyword evidence="8 15" id="KW-0808">Transferase</keyword>
<dbReference type="Pfam" id="PF01553">
    <property type="entry name" value="Acyltransferase"/>
    <property type="match status" value="1"/>
</dbReference>
<dbReference type="InterPro" id="IPR041728">
    <property type="entry name" value="GPAT/DHAPAT_LPLAT"/>
</dbReference>
<evidence type="ECO:0000256" key="11">
    <source>
        <dbReference type="ARBA" id="ARBA00023264"/>
    </source>
</evidence>
<comment type="catalytic activity">
    <reaction evidence="13">
        <text>sn-glycerol 3-phosphate + an acyl-CoA = a 1-acyl-sn-glycero-3-phosphate + CoA</text>
        <dbReference type="Rhea" id="RHEA:15325"/>
        <dbReference type="ChEBI" id="CHEBI:57287"/>
        <dbReference type="ChEBI" id="CHEBI:57597"/>
        <dbReference type="ChEBI" id="CHEBI:57970"/>
        <dbReference type="ChEBI" id="CHEBI:58342"/>
        <dbReference type="EC" id="2.3.1.15"/>
    </reaction>
</comment>
<comment type="similarity">
    <text evidence="4">Belongs to the GPAT/DAPAT family.</text>
</comment>
<protein>
    <recommendedName>
        <fullName evidence="6">Glycerol-3-phosphate acyltransferase</fullName>
        <ecNumber evidence="5">2.3.1.15</ecNumber>
    </recommendedName>
</protein>
<evidence type="ECO:0000256" key="9">
    <source>
        <dbReference type="ARBA" id="ARBA00023136"/>
    </source>
</evidence>
<evidence type="ECO:0000256" key="7">
    <source>
        <dbReference type="ARBA" id="ARBA00022475"/>
    </source>
</evidence>
<dbReference type="PIRSF" id="PIRSF000437">
    <property type="entry name" value="GPAT_DHAPAT"/>
    <property type="match status" value="1"/>
</dbReference>
<dbReference type="Pfam" id="PF19277">
    <property type="entry name" value="GPAT_C"/>
    <property type="match status" value="1"/>
</dbReference>
<proteinExistence type="inferred from homology"/>
<gene>
    <name evidence="15" type="primary">plsB</name>
    <name evidence="15" type="ORF">EOE65_12200</name>
</gene>
<evidence type="ECO:0000313" key="16">
    <source>
        <dbReference type="Proteomes" id="UP000282818"/>
    </source>
</evidence>
<evidence type="ECO:0000256" key="2">
    <source>
        <dbReference type="ARBA" id="ARBA00004765"/>
    </source>
</evidence>
<dbReference type="SUPFAM" id="SSF69593">
    <property type="entry name" value="Glycerol-3-phosphate (1)-acyltransferase"/>
    <property type="match status" value="1"/>
</dbReference>